<dbReference type="OrthoDB" id="5959761at2759"/>
<dbReference type="InterPro" id="IPR017853">
    <property type="entry name" value="GH"/>
</dbReference>
<evidence type="ECO:0000256" key="1">
    <source>
        <dbReference type="SAM" id="MobiDB-lite"/>
    </source>
</evidence>
<dbReference type="PANTHER" id="PTHR34154">
    <property type="entry name" value="ALKALI-SENSITIVE LINKAGE PROTEIN 1"/>
    <property type="match status" value="1"/>
</dbReference>
<dbReference type="InterPro" id="IPR024655">
    <property type="entry name" value="Asl1_glyco_hydro_catalytic"/>
</dbReference>
<evidence type="ECO:0000313" key="3">
    <source>
        <dbReference type="EMBL" id="KAF2966243.1"/>
    </source>
</evidence>
<feature type="region of interest" description="Disordered" evidence="1">
    <location>
        <begin position="324"/>
        <end position="352"/>
    </location>
</feature>
<organism evidence="3 4">
    <name type="scientific">Xylaria multiplex</name>
    <dbReference type="NCBI Taxonomy" id="323545"/>
    <lineage>
        <taxon>Eukaryota</taxon>
        <taxon>Fungi</taxon>
        <taxon>Dikarya</taxon>
        <taxon>Ascomycota</taxon>
        <taxon>Pezizomycotina</taxon>
        <taxon>Sordariomycetes</taxon>
        <taxon>Xylariomycetidae</taxon>
        <taxon>Xylariales</taxon>
        <taxon>Xylariaceae</taxon>
        <taxon>Xylaria</taxon>
    </lineage>
</organism>
<gene>
    <name evidence="3" type="ORF">GQX73_g7350</name>
</gene>
<keyword evidence="4" id="KW-1185">Reference proteome</keyword>
<accession>A0A7C8IPB7</accession>
<dbReference type="Gene3D" id="3.20.20.80">
    <property type="entry name" value="Glycosidases"/>
    <property type="match status" value="1"/>
</dbReference>
<dbReference type="PANTHER" id="PTHR34154:SF3">
    <property type="entry name" value="ALKALI-SENSITIVE LINKAGE PROTEIN 1"/>
    <property type="match status" value="1"/>
</dbReference>
<dbReference type="Proteomes" id="UP000481858">
    <property type="component" value="Unassembled WGS sequence"/>
</dbReference>
<protein>
    <recommendedName>
        <fullName evidence="2">Asl1-like glycosyl hydrolase catalytic domain-containing protein</fullName>
    </recommendedName>
</protein>
<dbReference type="InParanoid" id="A0A7C8IPB7"/>
<dbReference type="GO" id="GO:0009277">
    <property type="term" value="C:fungal-type cell wall"/>
    <property type="evidence" value="ECO:0007669"/>
    <property type="project" value="TreeGrafter"/>
</dbReference>
<name>A0A7C8IPB7_9PEZI</name>
<evidence type="ECO:0000313" key="4">
    <source>
        <dbReference type="Proteomes" id="UP000481858"/>
    </source>
</evidence>
<sequence>MQDKYKARCSGHQCRDKRRLEITTGMGRKLSMRVALSLGILVSGVMAQPELTAKRGMSYIGDADSHNADYDILLSSGSPINWYFTWSPITVPAGIFPDDAESRVEFVPALPAIDNLDDNIDALDRVPSSSKHLFTFNEPDGTTDSGGSNIGPDDAAKEYIEKIVPLRDRFQISHPSVTGSQRGLEWLNDFNSSCWEINSDNGCPADFVTAHWYGEFEGLSSWLDQLTGWYNQSSSGLEKDLKVWVKELGLPQADQDTTFAMMNQTLPYLDQLEYVEKYAWFGTFRPKEANEWTGDGLALFQSDGGLSELGSYYLGGEANGFKVGQQGESSDGSGNNGGNDNNDASEDGDASGKANNLAGLRASLLALWVMTIVVCFSNL</sequence>
<proteinExistence type="predicted"/>
<reference evidence="3 4" key="1">
    <citation type="submission" date="2019-12" db="EMBL/GenBank/DDBJ databases">
        <title>Draft genome sequence of the ascomycete Xylaria multiplex DSM 110363.</title>
        <authorList>
            <person name="Buettner E."/>
            <person name="Kellner H."/>
        </authorList>
    </citation>
    <scope>NUCLEOTIDE SEQUENCE [LARGE SCALE GENOMIC DNA]</scope>
    <source>
        <strain evidence="3 4">DSM 110363</strain>
    </source>
</reference>
<comment type="caution">
    <text evidence="3">The sequence shown here is derived from an EMBL/GenBank/DDBJ whole genome shotgun (WGS) entry which is preliminary data.</text>
</comment>
<dbReference type="GO" id="GO:0071966">
    <property type="term" value="P:fungal-type cell wall polysaccharide metabolic process"/>
    <property type="evidence" value="ECO:0007669"/>
    <property type="project" value="TreeGrafter"/>
</dbReference>
<feature type="domain" description="Asl1-like glycosyl hydrolase catalytic" evidence="2">
    <location>
        <begin position="68"/>
        <end position="313"/>
    </location>
</feature>
<feature type="compositionally biased region" description="Low complexity" evidence="1">
    <location>
        <begin position="324"/>
        <end position="342"/>
    </location>
</feature>
<evidence type="ECO:0000259" key="2">
    <source>
        <dbReference type="Pfam" id="PF11790"/>
    </source>
</evidence>
<dbReference type="Pfam" id="PF11790">
    <property type="entry name" value="Glyco_hydro_cc"/>
    <property type="match status" value="1"/>
</dbReference>
<dbReference type="InterPro" id="IPR053183">
    <property type="entry name" value="ASL1"/>
</dbReference>
<dbReference type="EMBL" id="WUBL01000094">
    <property type="protein sequence ID" value="KAF2966243.1"/>
    <property type="molecule type" value="Genomic_DNA"/>
</dbReference>
<dbReference type="SUPFAM" id="SSF51445">
    <property type="entry name" value="(Trans)glycosidases"/>
    <property type="match status" value="1"/>
</dbReference>
<dbReference type="AlphaFoldDB" id="A0A7C8IPB7"/>